<dbReference type="EMBL" id="PYDT01000003">
    <property type="protein sequence ID" value="THU67097.1"/>
    <property type="molecule type" value="Genomic_DNA"/>
</dbReference>
<comment type="caution">
    <text evidence="3">The sequence shown here is derived from an EMBL/GenBank/DDBJ whole genome shotgun (WGS) entry which is preliminary data.</text>
</comment>
<accession>A0A4S8JXR7</accession>
<dbReference type="Proteomes" id="UP000317650">
    <property type="component" value="Chromosome 5"/>
</dbReference>
<keyword evidence="4" id="KW-1185">Reference proteome</keyword>
<keyword evidence="2" id="KW-0812">Transmembrane</keyword>
<dbReference type="AlphaFoldDB" id="A0A4S8JXR7"/>
<evidence type="ECO:0000256" key="2">
    <source>
        <dbReference type="SAM" id="Phobius"/>
    </source>
</evidence>
<feature type="region of interest" description="Disordered" evidence="1">
    <location>
        <begin position="68"/>
        <end position="87"/>
    </location>
</feature>
<evidence type="ECO:0000313" key="4">
    <source>
        <dbReference type="Proteomes" id="UP000317650"/>
    </source>
</evidence>
<keyword evidence="2" id="KW-1133">Transmembrane helix</keyword>
<reference evidence="3 4" key="1">
    <citation type="journal article" date="2019" name="Nat. Plants">
        <title>Genome sequencing of Musa balbisiana reveals subgenome evolution and function divergence in polyploid bananas.</title>
        <authorList>
            <person name="Yao X."/>
        </authorList>
    </citation>
    <scope>NUCLEOTIDE SEQUENCE [LARGE SCALE GENOMIC DNA]</scope>
    <source>
        <strain evidence="4">cv. DH-PKW</strain>
        <tissue evidence="3">Leaves</tissue>
    </source>
</reference>
<evidence type="ECO:0000256" key="1">
    <source>
        <dbReference type="SAM" id="MobiDB-lite"/>
    </source>
</evidence>
<sequence>MAITSVPSIAFALPIRCQVRQTKIFGASLSRPIPRAAARPARLGFRPVNAPNFDLNRWVAIVFASDSSNTEPTANEKVDSSSNVGDGPPLPTILAGVVVFLLFCWAVGSIVLWLVGLIVNPPSS</sequence>
<proteinExistence type="predicted"/>
<feature type="transmembrane region" description="Helical" evidence="2">
    <location>
        <begin position="93"/>
        <end position="119"/>
    </location>
</feature>
<gene>
    <name evidence="3" type="ORF">C4D60_Mb05t21060</name>
</gene>
<organism evidence="3 4">
    <name type="scientific">Musa balbisiana</name>
    <name type="common">Banana</name>
    <dbReference type="NCBI Taxonomy" id="52838"/>
    <lineage>
        <taxon>Eukaryota</taxon>
        <taxon>Viridiplantae</taxon>
        <taxon>Streptophyta</taxon>
        <taxon>Embryophyta</taxon>
        <taxon>Tracheophyta</taxon>
        <taxon>Spermatophyta</taxon>
        <taxon>Magnoliopsida</taxon>
        <taxon>Liliopsida</taxon>
        <taxon>Zingiberales</taxon>
        <taxon>Musaceae</taxon>
        <taxon>Musa</taxon>
    </lineage>
</organism>
<name>A0A4S8JXR7_MUSBA</name>
<keyword evidence="2" id="KW-0472">Membrane</keyword>
<evidence type="ECO:0000313" key="3">
    <source>
        <dbReference type="EMBL" id="THU67097.1"/>
    </source>
</evidence>
<protein>
    <submittedName>
        <fullName evidence="3">Uncharacterized protein</fullName>
    </submittedName>
</protein>